<feature type="compositionally biased region" description="Polar residues" evidence="2">
    <location>
        <begin position="122"/>
        <end position="141"/>
    </location>
</feature>
<evidence type="ECO:0000259" key="3">
    <source>
        <dbReference type="Pfam" id="PF13086"/>
    </source>
</evidence>
<feature type="region of interest" description="Disordered" evidence="2">
    <location>
        <begin position="1007"/>
        <end position="1040"/>
    </location>
</feature>
<evidence type="ECO:0000313" key="5">
    <source>
        <dbReference type="EMBL" id="KAK5087356.1"/>
    </source>
</evidence>
<dbReference type="PANTHER" id="PTHR10887:SF322">
    <property type="entry name" value="HELICASE MOV-10"/>
    <property type="match status" value="1"/>
</dbReference>
<organism evidence="5 6">
    <name type="scientific">Lithohypha guttulata</name>
    <dbReference type="NCBI Taxonomy" id="1690604"/>
    <lineage>
        <taxon>Eukaryota</taxon>
        <taxon>Fungi</taxon>
        <taxon>Dikarya</taxon>
        <taxon>Ascomycota</taxon>
        <taxon>Pezizomycotina</taxon>
        <taxon>Eurotiomycetes</taxon>
        <taxon>Chaetothyriomycetidae</taxon>
        <taxon>Chaetothyriales</taxon>
        <taxon>Trichomeriaceae</taxon>
        <taxon>Lithohypha</taxon>
    </lineage>
</organism>
<dbReference type="PANTHER" id="PTHR10887">
    <property type="entry name" value="DNA2/NAM7 HELICASE FAMILY"/>
    <property type="match status" value="1"/>
</dbReference>
<dbReference type="CDD" id="cd18808">
    <property type="entry name" value="SF1_C_Upf1"/>
    <property type="match status" value="1"/>
</dbReference>
<comment type="caution">
    <text evidence="5">The sequence shown here is derived from an EMBL/GenBank/DDBJ whole genome shotgun (WGS) entry which is preliminary data.</text>
</comment>
<keyword evidence="1" id="KW-0067">ATP-binding</keyword>
<feature type="domain" description="DNA2/NAM7 helicase-like C-terminal" evidence="4">
    <location>
        <begin position="685"/>
        <end position="901"/>
    </location>
</feature>
<protein>
    <recommendedName>
        <fullName evidence="7">RNA helicase</fullName>
    </recommendedName>
</protein>
<gene>
    <name evidence="5" type="ORF">LTR24_006797</name>
</gene>
<dbReference type="Proteomes" id="UP001345013">
    <property type="component" value="Unassembled WGS sequence"/>
</dbReference>
<dbReference type="Pfam" id="PF13086">
    <property type="entry name" value="AAA_11"/>
    <property type="match status" value="1"/>
</dbReference>
<keyword evidence="1" id="KW-0378">Hydrolase</keyword>
<dbReference type="Pfam" id="PF13087">
    <property type="entry name" value="AAA_12"/>
    <property type="match status" value="1"/>
</dbReference>
<evidence type="ECO:0000259" key="4">
    <source>
        <dbReference type="Pfam" id="PF13087"/>
    </source>
</evidence>
<dbReference type="InterPro" id="IPR047187">
    <property type="entry name" value="SF1_C_Upf1"/>
</dbReference>
<feature type="compositionally biased region" description="Acidic residues" evidence="2">
    <location>
        <begin position="1018"/>
        <end position="1040"/>
    </location>
</feature>
<proteinExistence type="predicted"/>
<feature type="region of interest" description="Disordered" evidence="2">
    <location>
        <begin position="71"/>
        <end position="90"/>
    </location>
</feature>
<sequence>MPKPKQQWLPAEKVDPDFFQRPSKKSRAIVIKSPDGKAVTAQKHCASSDGGTPDEKASNDLGRIQSGLDEATARRSTAPRPPLPIGPVAKTVASTRTRVAIENPSLHQSTPSANGLPITHPTGLSTGNTPPHSGQTPNTNRVTAFHSNLDIHALNYVQYWLRAVNESAAVSIPAPFLPRVDFSNYRRTLVVVEDTQDRTPLADLPPQQACTIQIQELQSTSYEQYWQQRLQNEYAAQAMQNDSFGLFNVGIYSHDHLTNSYSIKVPGVRESTPRIDIGDILYIRPILPVHPSMIARLSKEWSSQRSSVAPGFTGHEHHAVVWAVLRRDETVIVRLGTNLISGTKCNVIIPLSAHKFVPTWQAVSLAQVNLNATLSGNPWLTSMLFPEPDHGTLQTSLSKGSFDLEWFDSTLNFEQKRAVQAVTDADYGSIPYLIFGPPGTGKTKTIVETVLQLLQAPSRVAPHLLVCAPSDAAVDTLLVRLSAHLLPHDLFRLNSWTRLNSEVPGEVRPYCYLDAHNLYSLPPFERLMAAKVVVTSCRDADMLAAAGLTNQALTRTVLRMLRAIAPAAADSGDLLHWTALLLDEAAQATEPETLIPLGVVAPLEVDYELTLTPQMIMAGDEYQLGPRLASAAISDTSGTFNTPGLETSLFQRLFSRPLYKDHPLSRTRGLRPLTKAMLPIVRPPFANLIRNYRSHPAILSTSSALFYSDTLIPERPRASSAILSWPQWPKHSGSVWPVMFYQHTGLDSVESVLEGNGTGSGSLINHSEAQIALGTVVDLLRHVNRGSLAAILNPQSRNDHLQHEDIIVMSPFRAQVNYLRQIFREKGLYDIRIGPLEAFQGLESRVVVLCTTRTRLGQAPHPTVKYVNEDKARNLGVIDEPKRFNVAMTRAKEALIAIGNAEVLSCTRDNCWVSFLRFCLRNGLCCGGKMGWVARKDNAGRAKERMGKLERALRYADAQAAEREEDGTPLDARTNGNVVHEGQQQNFKLKLRGTMIDLDEEMWRMQIGEQEEEKIREEEDVGGDEIYDDDQEDWDGGDDT</sequence>
<dbReference type="InterPro" id="IPR041679">
    <property type="entry name" value="DNA2/NAM7-like_C"/>
</dbReference>
<keyword evidence="1" id="KW-0347">Helicase</keyword>
<feature type="domain" description="DNA2/NAM7 helicase helicase" evidence="3">
    <location>
        <begin position="411"/>
        <end position="483"/>
    </location>
</feature>
<evidence type="ECO:0000256" key="2">
    <source>
        <dbReference type="SAM" id="MobiDB-lite"/>
    </source>
</evidence>
<dbReference type="SUPFAM" id="SSF52540">
    <property type="entry name" value="P-loop containing nucleoside triphosphate hydrolases"/>
    <property type="match status" value="1"/>
</dbReference>
<reference evidence="5 6" key="1">
    <citation type="submission" date="2023-08" db="EMBL/GenBank/DDBJ databases">
        <title>Black Yeasts Isolated from many extreme environments.</title>
        <authorList>
            <person name="Coleine C."/>
            <person name="Stajich J.E."/>
            <person name="Selbmann L."/>
        </authorList>
    </citation>
    <scope>NUCLEOTIDE SEQUENCE [LARGE SCALE GENOMIC DNA]</scope>
    <source>
        <strain evidence="5 6">CCFEE 5885</strain>
    </source>
</reference>
<dbReference type="InterPro" id="IPR045055">
    <property type="entry name" value="DNA2/NAM7-like"/>
</dbReference>
<feature type="region of interest" description="Disordered" evidence="2">
    <location>
        <begin position="1"/>
        <end position="61"/>
    </location>
</feature>
<name>A0ABR0K4Y2_9EURO</name>
<evidence type="ECO:0000313" key="6">
    <source>
        <dbReference type="Proteomes" id="UP001345013"/>
    </source>
</evidence>
<dbReference type="Gene3D" id="3.40.50.300">
    <property type="entry name" value="P-loop containing nucleotide triphosphate hydrolases"/>
    <property type="match status" value="2"/>
</dbReference>
<feature type="region of interest" description="Disordered" evidence="2">
    <location>
        <begin position="102"/>
        <end position="141"/>
    </location>
</feature>
<keyword evidence="1" id="KW-0547">Nucleotide-binding</keyword>
<dbReference type="InterPro" id="IPR041677">
    <property type="entry name" value="DNA2/NAM7_AAA_11"/>
</dbReference>
<evidence type="ECO:0008006" key="7">
    <source>
        <dbReference type="Google" id="ProtNLM"/>
    </source>
</evidence>
<evidence type="ECO:0000256" key="1">
    <source>
        <dbReference type="ARBA" id="ARBA00022806"/>
    </source>
</evidence>
<dbReference type="EMBL" id="JAVRRG010000092">
    <property type="protein sequence ID" value="KAK5087356.1"/>
    <property type="molecule type" value="Genomic_DNA"/>
</dbReference>
<dbReference type="InterPro" id="IPR027417">
    <property type="entry name" value="P-loop_NTPase"/>
</dbReference>
<accession>A0ABR0K4Y2</accession>
<keyword evidence="6" id="KW-1185">Reference proteome</keyword>